<evidence type="ECO:0000256" key="1">
    <source>
        <dbReference type="ARBA" id="ARBA00006834"/>
    </source>
</evidence>
<feature type="compositionally biased region" description="Basic and acidic residues" evidence="7">
    <location>
        <begin position="58"/>
        <end position="67"/>
    </location>
</feature>
<reference evidence="9" key="1">
    <citation type="journal article" date="2023" name="Mol. Biol. Evol.">
        <title>Third-Generation Sequencing Reveals the Adaptive Role of the Epigenome in Three Deep-Sea Polychaetes.</title>
        <authorList>
            <person name="Perez M."/>
            <person name="Aroh O."/>
            <person name="Sun Y."/>
            <person name="Lan Y."/>
            <person name="Juniper S.K."/>
            <person name="Young C.R."/>
            <person name="Angers B."/>
            <person name="Qian P.Y."/>
        </authorList>
    </citation>
    <scope>NUCLEOTIDE SEQUENCE</scope>
    <source>
        <strain evidence="9">P08H-3</strain>
    </source>
</reference>
<keyword evidence="3 6" id="KW-0862">Zinc</keyword>
<dbReference type="SMART" id="SM00301">
    <property type="entry name" value="DM"/>
    <property type="match status" value="1"/>
</dbReference>
<feature type="region of interest" description="Disordered" evidence="7">
    <location>
        <begin position="1"/>
        <end position="88"/>
    </location>
</feature>
<dbReference type="PROSITE" id="PS40000">
    <property type="entry name" value="DM_1"/>
    <property type="match status" value="1"/>
</dbReference>
<evidence type="ECO:0000313" key="9">
    <source>
        <dbReference type="EMBL" id="KAK2149869.1"/>
    </source>
</evidence>
<feature type="compositionally biased region" description="Acidic residues" evidence="7">
    <location>
        <begin position="17"/>
        <end position="45"/>
    </location>
</feature>
<dbReference type="PROSITE" id="PS50809">
    <property type="entry name" value="DM_2"/>
    <property type="match status" value="1"/>
</dbReference>
<proteinExistence type="inferred from homology"/>
<accession>A0AAD9JB69</accession>
<feature type="compositionally biased region" description="Polar residues" evidence="7">
    <location>
        <begin position="48"/>
        <end position="57"/>
    </location>
</feature>
<evidence type="ECO:0000313" key="10">
    <source>
        <dbReference type="Proteomes" id="UP001208570"/>
    </source>
</evidence>
<keyword evidence="10" id="KW-1185">Reference proteome</keyword>
<feature type="region of interest" description="Disordered" evidence="7">
    <location>
        <begin position="425"/>
        <end position="472"/>
    </location>
</feature>
<keyword evidence="2 6" id="KW-0479">Metal-binding</keyword>
<evidence type="ECO:0000256" key="7">
    <source>
        <dbReference type="SAM" id="MobiDB-lite"/>
    </source>
</evidence>
<dbReference type="InterPro" id="IPR001275">
    <property type="entry name" value="DM_DNA-bd"/>
</dbReference>
<dbReference type="SUPFAM" id="SSF46934">
    <property type="entry name" value="UBA-like"/>
    <property type="match status" value="1"/>
</dbReference>
<evidence type="ECO:0000256" key="6">
    <source>
        <dbReference type="PROSITE-ProRule" id="PRU00070"/>
    </source>
</evidence>
<evidence type="ECO:0000259" key="8">
    <source>
        <dbReference type="PROSITE" id="PS50809"/>
    </source>
</evidence>
<gene>
    <name evidence="9" type="ORF">LSH36_433g01000</name>
</gene>
<dbReference type="InterPro" id="IPR026607">
    <property type="entry name" value="DMRT"/>
</dbReference>
<comment type="caution">
    <text evidence="9">The sequence shown here is derived from an EMBL/GenBank/DDBJ whole genome shotgun (WGS) entry which is preliminary data.</text>
</comment>
<dbReference type="Proteomes" id="UP001208570">
    <property type="component" value="Unassembled WGS sequence"/>
</dbReference>
<evidence type="ECO:0000256" key="5">
    <source>
        <dbReference type="ARBA" id="ARBA00023242"/>
    </source>
</evidence>
<dbReference type="GO" id="GO:0005634">
    <property type="term" value="C:nucleus"/>
    <property type="evidence" value="ECO:0007669"/>
    <property type="project" value="UniProtKB-SubCell"/>
</dbReference>
<dbReference type="GO" id="GO:0000981">
    <property type="term" value="F:DNA-binding transcription factor activity, RNA polymerase II-specific"/>
    <property type="evidence" value="ECO:0007669"/>
    <property type="project" value="TreeGrafter"/>
</dbReference>
<dbReference type="AlphaFoldDB" id="A0AAD9JB69"/>
<dbReference type="FunFam" id="4.10.1040.10:FF:000001">
    <property type="entry name" value="doublesex- and mab-3-related transcription factor 1"/>
    <property type="match status" value="1"/>
</dbReference>
<organism evidence="9 10">
    <name type="scientific">Paralvinella palmiformis</name>
    <dbReference type="NCBI Taxonomy" id="53620"/>
    <lineage>
        <taxon>Eukaryota</taxon>
        <taxon>Metazoa</taxon>
        <taxon>Spiralia</taxon>
        <taxon>Lophotrochozoa</taxon>
        <taxon>Annelida</taxon>
        <taxon>Polychaeta</taxon>
        <taxon>Sedentaria</taxon>
        <taxon>Canalipalpata</taxon>
        <taxon>Terebellida</taxon>
        <taxon>Terebelliformia</taxon>
        <taxon>Alvinellidae</taxon>
        <taxon>Paralvinella</taxon>
    </lineage>
</organism>
<sequence length="489" mass="53861">MSADGTATEKSLNTSTESDEEIDIELYDDDDEILDIEGLDSDDEGSLTIPSVQTSGERSGHLRDDRIQTASSRNHRAAGGKSASGGSRRLLRTPKCARCRNHGVVSCLKGHKKHCRWRDCQCANCQLVVERQRVMAAQVALRRHQASEGGTNSEEENAKLKKAANLLQQRKMLQRNLRNLQQHTLSREILANYRARLHSLPPPEALRSMFPYINDRMRKRRCFADKELEAVMFERERQLEMDKIKTVGLAGHILPIQANRYRQLAGRQSPKDFLQRIFPSINPNVLELVYQGCGGDLERAIEQLVTNVGVHSAQVLQQSVLSHGFKLAAAAAVPGPPVMAGMCPQLANKNGQSAFSQVLPTVLPLCNVSSPLTPRNNNTNINNNNNIPTVYQASLIGPLPLTGLTPTRVIGVDTQKQMLTAKSAFQAKLPSSRPSPANTPHSERSTSERSTSPLKPALTDLPRTKQGVTISNNNNNKAIKFSVEALIGK</sequence>
<comment type="subcellular location">
    <subcellularLocation>
        <location evidence="6">Nucleus</location>
    </subcellularLocation>
</comment>
<dbReference type="Gene3D" id="1.10.8.10">
    <property type="entry name" value="DNA helicase RuvA subunit, C-terminal domain"/>
    <property type="match status" value="1"/>
</dbReference>
<dbReference type="GO" id="GO:0007548">
    <property type="term" value="P:sex differentiation"/>
    <property type="evidence" value="ECO:0007669"/>
    <property type="project" value="TreeGrafter"/>
</dbReference>
<dbReference type="SUPFAM" id="SSF82927">
    <property type="entry name" value="Cysteine-rich DNA binding domain, (DM domain)"/>
    <property type="match status" value="1"/>
</dbReference>
<dbReference type="InterPro" id="IPR005173">
    <property type="entry name" value="DMA"/>
</dbReference>
<feature type="compositionally biased region" description="Low complexity" evidence="7">
    <location>
        <begin position="79"/>
        <end position="88"/>
    </location>
</feature>
<dbReference type="Pfam" id="PF03474">
    <property type="entry name" value="DMA"/>
    <property type="match status" value="1"/>
</dbReference>
<feature type="domain" description="DM" evidence="8">
    <location>
        <begin position="96"/>
        <end position="143"/>
    </location>
</feature>
<dbReference type="Pfam" id="PF00751">
    <property type="entry name" value="DM"/>
    <property type="match status" value="1"/>
</dbReference>
<keyword evidence="5 6" id="KW-0539">Nucleus</keyword>
<dbReference type="InterPro" id="IPR009060">
    <property type="entry name" value="UBA-like_sf"/>
</dbReference>
<comment type="similarity">
    <text evidence="1">Belongs to the DMRT family.</text>
</comment>
<evidence type="ECO:0000256" key="4">
    <source>
        <dbReference type="ARBA" id="ARBA00023125"/>
    </source>
</evidence>
<name>A0AAD9JB69_9ANNE</name>
<protein>
    <recommendedName>
        <fullName evidence="8">DM domain-containing protein</fullName>
    </recommendedName>
</protein>
<dbReference type="InterPro" id="IPR036407">
    <property type="entry name" value="DM_DNA-bd_sf"/>
</dbReference>
<evidence type="ECO:0000256" key="2">
    <source>
        <dbReference type="ARBA" id="ARBA00022723"/>
    </source>
</evidence>
<evidence type="ECO:0000256" key="3">
    <source>
        <dbReference type="ARBA" id="ARBA00022833"/>
    </source>
</evidence>
<dbReference type="Gene3D" id="4.10.1040.10">
    <property type="entry name" value="DM DNA-binding domain"/>
    <property type="match status" value="1"/>
</dbReference>
<feature type="DNA-binding region" description="DM" evidence="6">
    <location>
        <begin position="96"/>
        <end position="143"/>
    </location>
</feature>
<dbReference type="PANTHER" id="PTHR12322:SF53">
    <property type="entry name" value="DOUBLESEX-MAB RELATED 11E"/>
    <property type="match status" value="1"/>
</dbReference>
<dbReference type="PANTHER" id="PTHR12322">
    <property type="entry name" value="DOUBLESEX AND MAB-3 RELATED TRANSCRIPTION FACTOR DMRT"/>
    <property type="match status" value="1"/>
</dbReference>
<dbReference type="GO" id="GO:0000978">
    <property type="term" value="F:RNA polymerase II cis-regulatory region sequence-specific DNA binding"/>
    <property type="evidence" value="ECO:0007669"/>
    <property type="project" value="TreeGrafter"/>
</dbReference>
<dbReference type="CDD" id="cd14370">
    <property type="entry name" value="CUE_DMA"/>
    <property type="match status" value="1"/>
</dbReference>
<dbReference type="GO" id="GO:0046872">
    <property type="term" value="F:metal ion binding"/>
    <property type="evidence" value="ECO:0007669"/>
    <property type="project" value="UniProtKB-KW"/>
</dbReference>
<dbReference type="EMBL" id="JAODUP010000433">
    <property type="protein sequence ID" value="KAK2149869.1"/>
    <property type="molecule type" value="Genomic_DNA"/>
</dbReference>
<keyword evidence="4 6" id="KW-0238">DNA-binding</keyword>